<organism evidence="1">
    <name type="scientific">marine sediment metagenome</name>
    <dbReference type="NCBI Taxonomy" id="412755"/>
    <lineage>
        <taxon>unclassified sequences</taxon>
        <taxon>metagenomes</taxon>
        <taxon>ecological metagenomes</taxon>
    </lineage>
</organism>
<gene>
    <name evidence="1" type="ORF">S12H4_16626</name>
</gene>
<accession>X1RGM0</accession>
<name>X1RGM0_9ZZZZ</name>
<dbReference type="EMBL" id="BARW01008053">
    <property type="protein sequence ID" value="GAI79763.1"/>
    <property type="molecule type" value="Genomic_DNA"/>
</dbReference>
<evidence type="ECO:0000313" key="1">
    <source>
        <dbReference type="EMBL" id="GAI79763.1"/>
    </source>
</evidence>
<dbReference type="AlphaFoldDB" id="X1RGM0"/>
<feature type="non-terminal residue" evidence="1">
    <location>
        <position position="1"/>
    </location>
</feature>
<reference evidence="1" key="1">
    <citation type="journal article" date="2014" name="Front. Microbiol.">
        <title>High frequency of phylogenetically diverse reductive dehalogenase-homologous genes in deep subseafloor sedimentary metagenomes.</title>
        <authorList>
            <person name="Kawai M."/>
            <person name="Futagami T."/>
            <person name="Toyoda A."/>
            <person name="Takaki Y."/>
            <person name="Nishi S."/>
            <person name="Hori S."/>
            <person name="Arai W."/>
            <person name="Tsubouchi T."/>
            <person name="Morono Y."/>
            <person name="Uchiyama I."/>
            <person name="Ito T."/>
            <person name="Fujiyama A."/>
            <person name="Inagaki F."/>
            <person name="Takami H."/>
        </authorList>
    </citation>
    <scope>NUCLEOTIDE SEQUENCE</scope>
    <source>
        <strain evidence="1">Expedition CK06-06</strain>
    </source>
</reference>
<protein>
    <submittedName>
        <fullName evidence="1">Uncharacterized protein</fullName>
    </submittedName>
</protein>
<proteinExistence type="predicted"/>
<comment type="caution">
    <text evidence="1">The sequence shown here is derived from an EMBL/GenBank/DDBJ whole genome shotgun (WGS) entry which is preliminary data.</text>
</comment>
<sequence>DDYILWTKVYVAFPDLIARWKNGWITEDDVRNELAALGMPPDRVEEMIQTKIKPVGPERVEGEKSLTKAEIYAGVKKGVITWDNGLELLQDLGYGLEEAQYILEVRVGVLEGSPETYAEFKEWTQLYRRAQGLEARLLSPELIEAGKAVAEAKIELGKAEEKGLKNEKLAPYLKALSDAEYRYRQLLVKWEAETKKS</sequence>